<feature type="compositionally biased region" description="Polar residues" evidence="1">
    <location>
        <begin position="18"/>
        <end position="29"/>
    </location>
</feature>
<dbReference type="Proteomes" id="UP000054995">
    <property type="component" value="Unassembled WGS sequence"/>
</dbReference>
<sequence length="54" mass="5832">MPSLKREAERRGKAAANTRPSKSNESRVNSRAKETDEPAGGSGSLQNISFENLT</sequence>
<comment type="caution">
    <text evidence="2">The sequence shown here is derived from an EMBL/GenBank/DDBJ whole genome shotgun (WGS) entry which is preliminary data.</text>
</comment>
<proteinExistence type="predicted"/>
<evidence type="ECO:0000256" key="1">
    <source>
        <dbReference type="SAM" id="MobiDB-lite"/>
    </source>
</evidence>
<name>A0A0V1F4Z9_TRIPS</name>
<keyword evidence="3" id="KW-1185">Reference proteome</keyword>
<evidence type="ECO:0000313" key="2">
    <source>
        <dbReference type="EMBL" id="KRY81156.1"/>
    </source>
</evidence>
<organism evidence="2 3">
    <name type="scientific">Trichinella pseudospiralis</name>
    <name type="common">Parasitic roundworm</name>
    <dbReference type="NCBI Taxonomy" id="6337"/>
    <lineage>
        <taxon>Eukaryota</taxon>
        <taxon>Metazoa</taxon>
        <taxon>Ecdysozoa</taxon>
        <taxon>Nematoda</taxon>
        <taxon>Enoplea</taxon>
        <taxon>Dorylaimia</taxon>
        <taxon>Trichinellida</taxon>
        <taxon>Trichinellidae</taxon>
        <taxon>Trichinella</taxon>
    </lineage>
</organism>
<feature type="compositionally biased region" description="Polar residues" evidence="1">
    <location>
        <begin position="44"/>
        <end position="54"/>
    </location>
</feature>
<dbReference type="EMBL" id="JYDT01000258">
    <property type="protein sequence ID" value="KRY81156.1"/>
    <property type="molecule type" value="Genomic_DNA"/>
</dbReference>
<feature type="compositionally biased region" description="Basic and acidic residues" evidence="1">
    <location>
        <begin position="1"/>
        <end position="12"/>
    </location>
</feature>
<protein>
    <submittedName>
        <fullName evidence="2">Uncharacterized protein</fullName>
    </submittedName>
</protein>
<reference evidence="2 3" key="1">
    <citation type="submission" date="2015-01" db="EMBL/GenBank/DDBJ databases">
        <title>Evolution of Trichinella species and genotypes.</title>
        <authorList>
            <person name="Korhonen P.K."/>
            <person name="Edoardo P."/>
            <person name="Giuseppe L.R."/>
            <person name="Gasser R.B."/>
        </authorList>
    </citation>
    <scope>NUCLEOTIDE SEQUENCE [LARGE SCALE GENOMIC DNA]</scope>
    <source>
        <strain evidence="2">ISS470</strain>
    </source>
</reference>
<dbReference type="AlphaFoldDB" id="A0A0V1F4Z9"/>
<evidence type="ECO:0000313" key="3">
    <source>
        <dbReference type="Proteomes" id="UP000054995"/>
    </source>
</evidence>
<accession>A0A0V1F4Z9</accession>
<gene>
    <name evidence="2" type="ORF">T4D_8462</name>
</gene>
<feature type="region of interest" description="Disordered" evidence="1">
    <location>
        <begin position="1"/>
        <end position="54"/>
    </location>
</feature>